<reference evidence="1 2" key="1">
    <citation type="submission" date="2016-10" db="EMBL/GenBank/DDBJ databases">
        <authorList>
            <person name="Varghese N."/>
            <person name="Submissions S."/>
        </authorList>
    </citation>
    <scope>NUCLEOTIDE SEQUENCE [LARGE SCALE GENOMIC DNA]</scope>
    <source>
        <strain evidence="1 2">DSM 1361</strain>
    </source>
</reference>
<dbReference type="EMBL" id="FOXF01000019">
    <property type="protein sequence ID" value="SFP38202.1"/>
    <property type="molecule type" value="Genomic_DNA"/>
</dbReference>
<sequence>MNRYCILTNDTEALPNRATEDHVNRLMLGQFKEGKAGVQEMASIASEFSGKITFFVDLCGAYDRKDEILEVVKWLDTHGQDVELHLHPEYLPDSFWEKEGFSRNPRFLNMYQEGDKEKLKFIFTKFAGDLESVLNRKINAYRAGSFRWNSLTLEMLKDLDIPMAFNNTVASRVLGQCPYAIPYQKPFRWSNGIIEVPVTEKNFFSRFRDNWWVRFQYPLCSLVKYRSSLGSIIPYSVSPKDEFLVCLMHSWSFLYRDKEGFQYYKDDRLQEGFRTMLKKMSQDFDIIDSRDLKYLIDSGKFQIERTEDVSKAVYVPDNIISLESLDNEEQKINEFDNVSGDTAGLSSELSDVYTDAGNDSGIDIRRIHRGPKYFFSGSFLHKNIEQDQFKGLLKFHETPSGLKITSTNKISKHMYIPLASRFMLKDFIHDERLPLYFGVDSSEEMNFGIYFYDEHGNRLGSRLLKCNRNIYLNLPKNTYFVTFSFRIPAGFKFATLRYLAFSFVDTYSTHVFDFRPEIDSKETSAQDIPEAQKNKVNLRLIVKNSEKRKNGVVIVFPSFEVVTKENVVNYPFYAKRLFSLQDVDCTVIYLSELLDDNDLLSNTQCFNAAGNDTVLSFIMDKIKTVIGDDYGETVCVGASAGGFVALNFAAVNGIRHCISSALKFNCRIPASFVAIKEVLNNSKGLEDVEFISFPNSIRRELRNLDWVKDCRVKIKHITESCNLVGNPRMNRISSCEVEYIRNSLRQKK</sequence>
<dbReference type="OrthoDB" id="8597776at2"/>
<evidence type="ECO:0000313" key="2">
    <source>
        <dbReference type="Proteomes" id="UP000243745"/>
    </source>
</evidence>
<gene>
    <name evidence="1" type="ORF">SAMN02910344_01238</name>
</gene>
<name>A0A662ZIS3_9GAMM</name>
<dbReference type="Proteomes" id="UP000243745">
    <property type="component" value="Unassembled WGS sequence"/>
</dbReference>
<protein>
    <submittedName>
        <fullName evidence="1">Uncharacterized protein</fullName>
    </submittedName>
</protein>
<evidence type="ECO:0000313" key="1">
    <source>
        <dbReference type="EMBL" id="SFP38202.1"/>
    </source>
</evidence>
<keyword evidence="2" id="KW-1185">Reference proteome</keyword>
<dbReference type="RefSeq" id="WP_093141973.1">
    <property type="nucleotide sequence ID" value="NZ_FOXF01000019.1"/>
</dbReference>
<dbReference type="AlphaFoldDB" id="A0A662ZIS3"/>
<accession>A0A662ZIS3</accession>
<organism evidence="1 2">
    <name type="scientific">Ruminobacter amylophilus</name>
    <dbReference type="NCBI Taxonomy" id="867"/>
    <lineage>
        <taxon>Bacteria</taxon>
        <taxon>Pseudomonadati</taxon>
        <taxon>Pseudomonadota</taxon>
        <taxon>Gammaproteobacteria</taxon>
        <taxon>Aeromonadales</taxon>
        <taxon>Succinivibrionaceae</taxon>
        <taxon>Ruminobacter</taxon>
    </lineage>
</organism>
<dbReference type="Gene3D" id="3.20.20.370">
    <property type="entry name" value="Glycoside hydrolase/deacetylase"/>
    <property type="match status" value="1"/>
</dbReference>
<proteinExistence type="predicted"/>